<dbReference type="InterPro" id="IPR023828">
    <property type="entry name" value="Peptidase_S8_Ser-AS"/>
</dbReference>
<feature type="signal peptide" evidence="7">
    <location>
        <begin position="1"/>
        <end position="26"/>
    </location>
</feature>
<reference evidence="9 10" key="1">
    <citation type="submission" date="2019-03" db="EMBL/GenBank/DDBJ databases">
        <title>Genomic Encyclopedia of Type Strains, Phase IV (KMG-IV): sequencing the most valuable type-strain genomes for metagenomic binning, comparative biology and taxonomic classification.</title>
        <authorList>
            <person name="Goeker M."/>
        </authorList>
    </citation>
    <scope>NUCLEOTIDE SEQUENCE [LARGE SCALE GENOMIC DNA]</scope>
    <source>
        <strain evidence="9 10">DSM 13605</strain>
    </source>
</reference>
<dbReference type="Proteomes" id="UP000295414">
    <property type="component" value="Unassembled WGS sequence"/>
</dbReference>
<dbReference type="PROSITE" id="PS00138">
    <property type="entry name" value="SUBTILASE_SER"/>
    <property type="match status" value="1"/>
</dbReference>
<dbReference type="PANTHER" id="PTHR43806:SF11">
    <property type="entry name" value="CEREVISIN-RELATED"/>
    <property type="match status" value="1"/>
</dbReference>
<dbReference type="Gene3D" id="3.40.50.200">
    <property type="entry name" value="Peptidase S8/S53 domain"/>
    <property type="match status" value="1"/>
</dbReference>
<keyword evidence="10" id="KW-1185">Reference proteome</keyword>
<dbReference type="EMBL" id="SMAP01000001">
    <property type="protein sequence ID" value="TCT26253.1"/>
    <property type="molecule type" value="Genomic_DNA"/>
</dbReference>
<dbReference type="GO" id="GO:0006508">
    <property type="term" value="P:proteolysis"/>
    <property type="evidence" value="ECO:0007669"/>
    <property type="project" value="UniProtKB-KW"/>
</dbReference>
<dbReference type="PANTHER" id="PTHR43806">
    <property type="entry name" value="PEPTIDASE S8"/>
    <property type="match status" value="1"/>
</dbReference>
<dbReference type="InterPro" id="IPR036852">
    <property type="entry name" value="Peptidase_S8/S53_dom_sf"/>
</dbReference>
<dbReference type="PROSITE" id="PS51892">
    <property type="entry name" value="SUBTILASE"/>
    <property type="match status" value="1"/>
</dbReference>
<dbReference type="GO" id="GO:0004252">
    <property type="term" value="F:serine-type endopeptidase activity"/>
    <property type="evidence" value="ECO:0007669"/>
    <property type="project" value="UniProtKB-UniRule"/>
</dbReference>
<name>A0A4R3NGC4_9GAMM</name>
<dbReference type="InterPro" id="IPR000209">
    <property type="entry name" value="Peptidase_S8/S53_dom"/>
</dbReference>
<dbReference type="AlphaFoldDB" id="A0A4R3NGC4"/>
<comment type="similarity">
    <text evidence="1 5">Belongs to the peptidase S8 family.</text>
</comment>
<organism evidence="9 10">
    <name type="scientific">Thermomonas haemolytica</name>
    <dbReference type="NCBI Taxonomy" id="141949"/>
    <lineage>
        <taxon>Bacteria</taxon>
        <taxon>Pseudomonadati</taxon>
        <taxon>Pseudomonadota</taxon>
        <taxon>Gammaproteobacteria</taxon>
        <taxon>Lysobacterales</taxon>
        <taxon>Lysobacteraceae</taxon>
        <taxon>Thermomonas</taxon>
    </lineage>
</organism>
<evidence type="ECO:0000256" key="7">
    <source>
        <dbReference type="SAM" id="SignalP"/>
    </source>
</evidence>
<evidence type="ECO:0000313" key="9">
    <source>
        <dbReference type="EMBL" id="TCT26253.1"/>
    </source>
</evidence>
<evidence type="ECO:0000256" key="1">
    <source>
        <dbReference type="ARBA" id="ARBA00011073"/>
    </source>
</evidence>
<keyword evidence="3 5" id="KW-0378">Hydrolase</keyword>
<feature type="domain" description="Peptidase S8/S53" evidence="8">
    <location>
        <begin position="231"/>
        <end position="409"/>
    </location>
</feature>
<evidence type="ECO:0000256" key="2">
    <source>
        <dbReference type="ARBA" id="ARBA00022670"/>
    </source>
</evidence>
<evidence type="ECO:0000256" key="5">
    <source>
        <dbReference type="PROSITE-ProRule" id="PRU01240"/>
    </source>
</evidence>
<feature type="chain" id="PRO_5020816175" evidence="7">
    <location>
        <begin position="27"/>
        <end position="448"/>
    </location>
</feature>
<dbReference type="Pfam" id="PF00082">
    <property type="entry name" value="Peptidase_S8"/>
    <property type="match status" value="1"/>
</dbReference>
<feature type="active site" description="Charge relay system" evidence="5">
    <location>
        <position position="234"/>
    </location>
</feature>
<protein>
    <submittedName>
        <fullName evidence="9">Subtilase family protein</fullName>
    </submittedName>
</protein>
<feature type="active site" description="Charge relay system" evidence="5">
    <location>
        <position position="210"/>
    </location>
</feature>
<proteinExistence type="inferred from homology"/>
<sequence>MMPRQRPAIARFSAWLLALASLPALAQTTPGTPPKPPAPPPVQQPTDAGRSHSSAVGVGVGMQIDLNQVLRLGRRLFDAPSPPPAYAPGRALLAFAADGGLDPAQLAAEAGLQLVESTSLEALGLVVAELQGAPDTLPEALQRLRAAHPDVTVDLAPLWRPQTVAAPAANPAPLPGQHPGRLYAAALLGVQAAQPLARPVRVALIDGAVDPAIGLELAGFSQARFGNGGDPGQHGTSVACLLACQRRGTSQPGFFGLSPGVMLLNAAVLGTDARGQAQARALDVLRGLDWALRQNAEVINVSLGAAPDAVTARAFTLAQAKVAALIAAAGNGGPQGGLTYPAALPGVIAVAAVDAQRRPYRDGTRGSWISIAAPGVEVWVPALDVSGGRYLTGTSFAAPFVTAWAAQRLARGLPATAAVLCAQAIDLPPAGRDPQTGCGLLRWQPDAP</sequence>
<feature type="compositionally biased region" description="Pro residues" evidence="6">
    <location>
        <begin position="31"/>
        <end position="43"/>
    </location>
</feature>
<dbReference type="InterPro" id="IPR050131">
    <property type="entry name" value="Peptidase_S8_subtilisin-like"/>
</dbReference>
<evidence type="ECO:0000313" key="10">
    <source>
        <dbReference type="Proteomes" id="UP000295414"/>
    </source>
</evidence>
<comment type="caution">
    <text evidence="9">The sequence shown here is derived from an EMBL/GenBank/DDBJ whole genome shotgun (WGS) entry which is preliminary data.</text>
</comment>
<dbReference type="RefSeq" id="WP_132982839.1">
    <property type="nucleotide sequence ID" value="NZ_MSZW01000046.1"/>
</dbReference>
<dbReference type="OrthoDB" id="9790784at2"/>
<evidence type="ECO:0000256" key="3">
    <source>
        <dbReference type="ARBA" id="ARBA00022801"/>
    </source>
</evidence>
<keyword evidence="7" id="KW-0732">Signal</keyword>
<evidence type="ECO:0000256" key="6">
    <source>
        <dbReference type="SAM" id="MobiDB-lite"/>
    </source>
</evidence>
<feature type="active site" description="Charge relay system" evidence="5">
    <location>
        <position position="395"/>
    </location>
</feature>
<keyword evidence="2 5" id="KW-0645">Protease</keyword>
<feature type="region of interest" description="Disordered" evidence="6">
    <location>
        <begin position="26"/>
        <end position="55"/>
    </location>
</feature>
<keyword evidence="4 5" id="KW-0720">Serine protease</keyword>
<evidence type="ECO:0000256" key="4">
    <source>
        <dbReference type="ARBA" id="ARBA00022825"/>
    </source>
</evidence>
<evidence type="ECO:0000259" key="8">
    <source>
        <dbReference type="Pfam" id="PF00082"/>
    </source>
</evidence>
<dbReference type="SUPFAM" id="SSF52743">
    <property type="entry name" value="Subtilisin-like"/>
    <property type="match status" value="1"/>
</dbReference>
<gene>
    <name evidence="9" type="ORF">EDC34_101582</name>
</gene>
<accession>A0A4R3NGC4</accession>